<protein>
    <submittedName>
        <fullName evidence="2">Uncharacterized protein</fullName>
    </submittedName>
</protein>
<dbReference type="EMBL" id="QPIJ01000001">
    <property type="protein sequence ID" value="RCV93787.1"/>
    <property type="molecule type" value="Genomic_DNA"/>
</dbReference>
<evidence type="ECO:0000256" key="1">
    <source>
        <dbReference type="SAM" id="Phobius"/>
    </source>
</evidence>
<organism evidence="2 3">
    <name type="scientific">Vreelandella rituensis</name>
    <dbReference type="NCBI Taxonomy" id="2282306"/>
    <lineage>
        <taxon>Bacteria</taxon>
        <taxon>Pseudomonadati</taxon>
        <taxon>Pseudomonadota</taxon>
        <taxon>Gammaproteobacteria</taxon>
        <taxon>Oceanospirillales</taxon>
        <taxon>Halomonadaceae</taxon>
        <taxon>Vreelandella</taxon>
    </lineage>
</organism>
<keyword evidence="1" id="KW-0812">Transmembrane</keyword>
<keyword evidence="3" id="KW-1185">Reference proteome</keyword>
<evidence type="ECO:0000313" key="3">
    <source>
        <dbReference type="Proteomes" id="UP000253204"/>
    </source>
</evidence>
<keyword evidence="1" id="KW-1133">Transmembrane helix</keyword>
<evidence type="ECO:0000313" key="2">
    <source>
        <dbReference type="EMBL" id="RCV93787.1"/>
    </source>
</evidence>
<accession>A0A368UB39</accession>
<feature type="transmembrane region" description="Helical" evidence="1">
    <location>
        <begin position="31"/>
        <end position="55"/>
    </location>
</feature>
<dbReference type="AlphaFoldDB" id="A0A368UB39"/>
<proteinExistence type="predicted"/>
<reference evidence="2 3" key="1">
    <citation type="submission" date="2018-07" db="EMBL/GenBank/DDBJ databases">
        <title>Halomonas rutogse sp. nov., isolated from Lake TangqianCo on Tibetan Plateau.</title>
        <authorList>
            <person name="Lu H."/>
            <person name="Xing P."/>
            <person name="Wu Q."/>
        </authorList>
    </citation>
    <scope>NUCLEOTIDE SEQUENCE [LARGE SCALE GENOMIC DNA]</scope>
    <source>
        <strain evidence="2 3">TQ8S</strain>
    </source>
</reference>
<sequence length="72" mass="7832">MPNHKRLHCWIESIIGLGVIAYAVATFDNGLWSWSLLLGGVAQLGLAVTGVTARLSSAITLKLLRQRFKANL</sequence>
<keyword evidence="1" id="KW-0472">Membrane</keyword>
<feature type="transmembrane region" description="Helical" evidence="1">
    <location>
        <begin position="7"/>
        <end position="25"/>
    </location>
</feature>
<dbReference type="Proteomes" id="UP000253204">
    <property type="component" value="Unassembled WGS sequence"/>
</dbReference>
<name>A0A368UB39_9GAMM</name>
<comment type="caution">
    <text evidence="2">The sequence shown here is derived from an EMBL/GenBank/DDBJ whole genome shotgun (WGS) entry which is preliminary data.</text>
</comment>
<gene>
    <name evidence="2" type="ORF">DU506_01120</name>
</gene>